<feature type="transmembrane region" description="Helical" evidence="2">
    <location>
        <begin position="39"/>
        <end position="60"/>
    </location>
</feature>
<organism evidence="3 4">
    <name type="scientific">Bionectria ochroleuca</name>
    <name type="common">Gliocladium roseum</name>
    <dbReference type="NCBI Taxonomy" id="29856"/>
    <lineage>
        <taxon>Eukaryota</taxon>
        <taxon>Fungi</taxon>
        <taxon>Dikarya</taxon>
        <taxon>Ascomycota</taxon>
        <taxon>Pezizomycotina</taxon>
        <taxon>Sordariomycetes</taxon>
        <taxon>Hypocreomycetidae</taxon>
        <taxon>Hypocreales</taxon>
        <taxon>Bionectriaceae</taxon>
        <taxon>Clonostachys</taxon>
    </lineage>
</organism>
<feature type="transmembrane region" description="Helical" evidence="2">
    <location>
        <begin position="235"/>
        <end position="255"/>
    </location>
</feature>
<evidence type="ECO:0000313" key="3">
    <source>
        <dbReference type="EMBL" id="VUC37006.1"/>
    </source>
</evidence>
<comment type="caution">
    <text evidence="3">The sequence shown here is derived from an EMBL/GenBank/DDBJ whole genome shotgun (WGS) entry which is preliminary data.</text>
</comment>
<keyword evidence="2" id="KW-0472">Membrane</keyword>
<name>A0ABY6UZV4_BIOOC</name>
<feature type="transmembrane region" description="Helical" evidence="2">
    <location>
        <begin position="161"/>
        <end position="179"/>
    </location>
</feature>
<evidence type="ECO:0000313" key="4">
    <source>
        <dbReference type="Proteomes" id="UP000766486"/>
    </source>
</evidence>
<feature type="region of interest" description="Disordered" evidence="1">
    <location>
        <begin position="335"/>
        <end position="360"/>
    </location>
</feature>
<evidence type="ECO:0000256" key="1">
    <source>
        <dbReference type="SAM" id="MobiDB-lite"/>
    </source>
</evidence>
<feature type="transmembrane region" description="Helical" evidence="2">
    <location>
        <begin position="136"/>
        <end position="155"/>
    </location>
</feature>
<evidence type="ECO:0000256" key="2">
    <source>
        <dbReference type="SAM" id="Phobius"/>
    </source>
</evidence>
<feature type="compositionally biased region" description="Basic and acidic residues" evidence="1">
    <location>
        <begin position="341"/>
        <end position="360"/>
    </location>
</feature>
<proteinExistence type="predicted"/>
<dbReference type="Proteomes" id="UP000766486">
    <property type="component" value="Unassembled WGS sequence"/>
</dbReference>
<keyword evidence="2" id="KW-1133">Transmembrane helix</keyword>
<sequence length="360" mass="40845">MQLALGSLGSLVFALAVVGFFFGGRSVDTSFARKAGHAYFPASFSFGWFGYIPVALFRLLSSRTLMPKPAFPVRVIDLDNATASDNKSWIISHYLRSCMRDMNRQLGSRPNDFRIFVFMSEKRQRPSTYTVYMDDLFRVSFLIAQFIASLTLGFMRDDWGVLTITLYGTLLSCWIGRLSQWNTEKNPPLQESAHTFALTSKGDPHEVMIIKSSDEEKLVLNLDHLAQSYRPASSVVLSVHLFPYLISLFLLHMTLTVETNQTVLCIVGILGMADNFLSSWWTRYPEQWDMLVSLKQVIHSSNMMDALTVYETSYSHGAALRRDFFPYDKEPVEEGLWNGDTSEHDAAKERNGRDGGESMQ</sequence>
<keyword evidence="2" id="KW-0812">Transmembrane</keyword>
<dbReference type="EMBL" id="CABFNS010000936">
    <property type="protein sequence ID" value="VUC37006.1"/>
    <property type="molecule type" value="Genomic_DNA"/>
</dbReference>
<reference evidence="3 4" key="1">
    <citation type="submission" date="2019-06" db="EMBL/GenBank/DDBJ databases">
        <authorList>
            <person name="Broberg M."/>
        </authorList>
    </citation>
    <scope>NUCLEOTIDE SEQUENCE [LARGE SCALE GENOMIC DNA]</scope>
</reference>
<keyword evidence="4" id="KW-1185">Reference proteome</keyword>
<accession>A0ABY6UZV4</accession>
<protein>
    <submittedName>
        <fullName evidence="3">Uncharacterized protein</fullName>
    </submittedName>
</protein>
<gene>
    <name evidence="3" type="ORF">CLO192961_LOCUS462773</name>
</gene>